<sequence length="96" mass="10370">MDEMMELMHQLLLGNGILIAGCVYVCAELLKSFLPRMNSTWIPLIGAILGVVLGLIIPDFSVGQGMLVKAISGLCLGWAATGAFESMKCIKNRQRS</sequence>
<reference evidence="2 3" key="1">
    <citation type="submission" date="2018-08" db="EMBL/GenBank/DDBJ databases">
        <title>A genome reference for cultivated species of the human gut microbiota.</title>
        <authorList>
            <person name="Zou Y."/>
            <person name="Xue W."/>
            <person name="Luo G."/>
        </authorList>
    </citation>
    <scope>NUCLEOTIDE SEQUENCE [LARGE SCALE GENOMIC DNA]</scope>
    <source>
        <strain evidence="2 3">AF24-29</strain>
    </source>
</reference>
<accession>A0A412G728</accession>
<evidence type="ECO:0008006" key="4">
    <source>
        <dbReference type="Google" id="ProtNLM"/>
    </source>
</evidence>
<proteinExistence type="predicted"/>
<keyword evidence="1" id="KW-0812">Transmembrane</keyword>
<gene>
    <name evidence="2" type="ORF">DWY25_01990</name>
</gene>
<organism evidence="2 3">
    <name type="scientific">Holdemania filiformis</name>
    <dbReference type="NCBI Taxonomy" id="61171"/>
    <lineage>
        <taxon>Bacteria</taxon>
        <taxon>Bacillati</taxon>
        <taxon>Bacillota</taxon>
        <taxon>Erysipelotrichia</taxon>
        <taxon>Erysipelotrichales</taxon>
        <taxon>Erysipelotrichaceae</taxon>
        <taxon>Holdemania</taxon>
    </lineage>
</organism>
<keyword evidence="1" id="KW-0472">Membrane</keyword>
<name>A0A412G728_9FIRM</name>
<dbReference type="EMBL" id="QRUP01000001">
    <property type="protein sequence ID" value="RGR77085.1"/>
    <property type="molecule type" value="Genomic_DNA"/>
</dbReference>
<feature type="transmembrane region" description="Helical" evidence="1">
    <location>
        <begin position="42"/>
        <end position="60"/>
    </location>
</feature>
<keyword evidence="3" id="KW-1185">Reference proteome</keyword>
<evidence type="ECO:0000313" key="3">
    <source>
        <dbReference type="Proteomes" id="UP000284178"/>
    </source>
</evidence>
<dbReference type="AlphaFoldDB" id="A0A412G728"/>
<comment type="caution">
    <text evidence="2">The sequence shown here is derived from an EMBL/GenBank/DDBJ whole genome shotgun (WGS) entry which is preliminary data.</text>
</comment>
<evidence type="ECO:0000313" key="2">
    <source>
        <dbReference type="EMBL" id="RGR77085.1"/>
    </source>
</evidence>
<dbReference type="Proteomes" id="UP000284178">
    <property type="component" value="Unassembled WGS sequence"/>
</dbReference>
<evidence type="ECO:0000256" key="1">
    <source>
        <dbReference type="SAM" id="Phobius"/>
    </source>
</evidence>
<dbReference type="RefSeq" id="WP_006060383.1">
    <property type="nucleotide sequence ID" value="NZ_CABJCV010000001.1"/>
</dbReference>
<feature type="transmembrane region" description="Helical" evidence="1">
    <location>
        <begin position="12"/>
        <end position="30"/>
    </location>
</feature>
<dbReference type="GeneID" id="83014180"/>
<feature type="transmembrane region" description="Helical" evidence="1">
    <location>
        <begin position="66"/>
        <end position="84"/>
    </location>
</feature>
<keyword evidence="1" id="KW-1133">Transmembrane helix</keyword>
<protein>
    <recommendedName>
        <fullName evidence="4">Holin</fullName>
    </recommendedName>
</protein>